<dbReference type="AlphaFoldDB" id="A0A5N6Q9P9"/>
<keyword evidence="3" id="KW-1185">Reference proteome</keyword>
<dbReference type="EMBL" id="SZYD01000001">
    <property type="protein sequence ID" value="KAD7480447.1"/>
    <property type="molecule type" value="Genomic_DNA"/>
</dbReference>
<accession>A0A5N6Q9P9</accession>
<evidence type="ECO:0000256" key="1">
    <source>
        <dbReference type="SAM" id="MobiDB-lite"/>
    </source>
</evidence>
<dbReference type="GO" id="GO:0046621">
    <property type="term" value="P:negative regulation of organ growth"/>
    <property type="evidence" value="ECO:0007669"/>
    <property type="project" value="InterPro"/>
</dbReference>
<sequence>MSGTGDTDTHDHYHLNGTLPADIPESLKQFLPEDEEGLSYEELVLHQACVYQSYQENMTDRAGGTADDDDDHSSDSISSEDEDESSSVISQEAMDEAYARSLQEGQEFDEFFIREFNSSSNLNQDDIDPDDMRYEELINLTDEVGVENVGLSAAQLSQLPIFIYTSGMFSDNKEEK</sequence>
<comment type="caution">
    <text evidence="2">The sequence shown here is derived from an EMBL/GenBank/DDBJ whole genome shotgun (WGS) entry which is preliminary data.</text>
</comment>
<evidence type="ECO:0000313" key="3">
    <source>
        <dbReference type="Proteomes" id="UP000326396"/>
    </source>
</evidence>
<dbReference type="GO" id="GO:0004842">
    <property type="term" value="F:ubiquitin-protein transferase activity"/>
    <property type="evidence" value="ECO:0007669"/>
    <property type="project" value="InterPro"/>
</dbReference>
<protein>
    <submittedName>
        <fullName evidence="2">Uncharacterized protein</fullName>
    </submittedName>
</protein>
<organism evidence="2 3">
    <name type="scientific">Mikania micrantha</name>
    <name type="common">bitter vine</name>
    <dbReference type="NCBI Taxonomy" id="192012"/>
    <lineage>
        <taxon>Eukaryota</taxon>
        <taxon>Viridiplantae</taxon>
        <taxon>Streptophyta</taxon>
        <taxon>Embryophyta</taxon>
        <taxon>Tracheophyta</taxon>
        <taxon>Spermatophyta</taxon>
        <taxon>Magnoliopsida</taxon>
        <taxon>eudicotyledons</taxon>
        <taxon>Gunneridae</taxon>
        <taxon>Pentapetalae</taxon>
        <taxon>asterids</taxon>
        <taxon>campanulids</taxon>
        <taxon>Asterales</taxon>
        <taxon>Asteraceae</taxon>
        <taxon>Asteroideae</taxon>
        <taxon>Heliantheae alliance</taxon>
        <taxon>Eupatorieae</taxon>
        <taxon>Mikania</taxon>
    </lineage>
</organism>
<proteinExistence type="predicted"/>
<dbReference type="GO" id="GO:0016567">
    <property type="term" value="P:protein ubiquitination"/>
    <property type="evidence" value="ECO:0007669"/>
    <property type="project" value="InterPro"/>
</dbReference>
<feature type="compositionally biased region" description="Acidic residues" evidence="1">
    <location>
        <begin position="66"/>
        <end position="85"/>
    </location>
</feature>
<feature type="region of interest" description="Disordered" evidence="1">
    <location>
        <begin position="1"/>
        <end position="22"/>
    </location>
</feature>
<reference evidence="2 3" key="1">
    <citation type="submission" date="2019-05" db="EMBL/GenBank/DDBJ databases">
        <title>Mikania micrantha, genome provides insights into the molecular mechanism of rapid growth.</title>
        <authorList>
            <person name="Liu B."/>
        </authorList>
    </citation>
    <scope>NUCLEOTIDE SEQUENCE [LARGE SCALE GENOMIC DNA]</scope>
    <source>
        <strain evidence="2">NLD-2019</strain>
        <tissue evidence="2">Leaf</tissue>
    </source>
</reference>
<dbReference type="PANTHER" id="PTHR46400:SF10">
    <property type="entry name" value="ZINC FINGER, RING_FYVE_PHD-TYPE-RELATED"/>
    <property type="match status" value="1"/>
</dbReference>
<name>A0A5N6Q9P9_9ASTR</name>
<dbReference type="PANTHER" id="PTHR46400">
    <property type="entry name" value="RING/U-BOX SUPERFAMILY PROTEIN"/>
    <property type="match status" value="1"/>
</dbReference>
<dbReference type="InterPro" id="IPR033276">
    <property type="entry name" value="BB"/>
</dbReference>
<dbReference type="OrthoDB" id="8062037at2759"/>
<gene>
    <name evidence="2" type="ORF">E3N88_03583</name>
</gene>
<evidence type="ECO:0000313" key="2">
    <source>
        <dbReference type="EMBL" id="KAD7480447.1"/>
    </source>
</evidence>
<dbReference type="Proteomes" id="UP000326396">
    <property type="component" value="Linkage Group LG1"/>
</dbReference>
<dbReference type="GO" id="GO:0048437">
    <property type="term" value="P:floral organ development"/>
    <property type="evidence" value="ECO:0007669"/>
    <property type="project" value="TreeGrafter"/>
</dbReference>
<feature type="region of interest" description="Disordered" evidence="1">
    <location>
        <begin position="60"/>
        <end position="101"/>
    </location>
</feature>
<dbReference type="GO" id="GO:0031624">
    <property type="term" value="F:ubiquitin conjugating enzyme binding"/>
    <property type="evidence" value="ECO:0007669"/>
    <property type="project" value="TreeGrafter"/>
</dbReference>